<proteinExistence type="predicted"/>
<organism evidence="2 3">
    <name type="scientific">Paenibacillus sedimenti</name>
    <dbReference type="NCBI Taxonomy" id="2770274"/>
    <lineage>
        <taxon>Bacteria</taxon>
        <taxon>Bacillati</taxon>
        <taxon>Bacillota</taxon>
        <taxon>Bacilli</taxon>
        <taxon>Bacillales</taxon>
        <taxon>Paenibacillaceae</taxon>
        <taxon>Paenibacillus</taxon>
    </lineage>
</organism>
<dbReference type="Proteomes" id="UP000650466">
    <property type="component" value="Unassembled WGS sequence"/>
</dbReference>
<reference evidence="2" key="1">
    <citation type="submission" date="2020-09" db="EMBL/GenBank/DDBJ databases">
        <title>Draft Genome Sequence of Paenibacillus sp. WST5.</title>
        <authorList>
            <person name="Bao Z."/>
        </authorList>
    </citation>
    <scope>NUCLEOTIDE SEQUENCE</scope>
    <source>
        <strain evidence="2">WST5</strain>
    </source>
</reference>
<dbReference type="InterPro" id="IPR006059">
    <property type="entry name" value="SBP"/>
</dbReference>
<evidence type="ECO:0000313" key="2">
    <source>
        <dbReference type="EMBL" id="MBD0378534.1"/>
    </source>
</evidence>
<keyword evidence="1" id="KW-0732">Signal</keyword>
<comment type="caution">
    <text evidence="2">The sequence shown here is derived from an EMBL/GenBank/DDBJ whole genome shotgun (WGS) entry which is preliminary data.</text>
</comment>
<gene>
    <name evidence="2" type="ORF">ICC18_00165</name>
</gene>
<dbReference type="RefSeq" id="WP_188172371.1">
    <property type="nucleotide sequence ID" value="NZ_JACVVD010000001.1"/>
</dbReference>
<accession>A0A926QHG8</accession>
<dbReference type="PANTHER" id="PTHR43649">
    <property type="entry name" value="ARABINOSE-BINDING PROTEIN-RELATED"/>
    <property type="match status" value="1"/>
</dbReference>
<protein>
    <submittedName>
        <fullName evidence="2">Extracellular solute-binding protein</fullName>
    </submittedName>
</protein>
<name>A0A926QHG8_9BACL</name>
<dbReference type="InterPro" id="IPR050490">
    <property type="entry name" value="Bact_solute-bd_prot1"/>
</dbReference>
<feature type="signal peptide" evidence="1">
    <location>
        <begin position="1"/>
        <end position="19"/>
    </location>
</feature>
<dbReference type="PANTHER" id="PTHR43649:SF12">
    <property type="entry name" value="DIACETYLCHITOBIOSE BINDING PROTEIN DASA"/>
    <property type="match status" value="1"/>
</dbReference>
<sequence length="537" mass="61826">MRKLLMMLTLFFVAASLLPACRSQKDLITGLTDQPVKLSVFVSPPPDIKDVTTNVFTKHLEKTLHIKFEFEVVPESIMNERKKIVMASGDYPAVFLSGNFTQDEQLKYGRQGKLIPLNNLIEKYGSEIKKAFQKTPELKKAITAPDGNIYALPSVNECLHCWYAQKLWINQEWLKKLHLQVPTTTEEFYQVLKAFKTMDPNGNGKQDEIPLIGAYDGWYTKITGFLMSAFIYDNEQDYFYMQNGKIKLAAAQPEWKKGLEYINRLYSEGLIDPASFTQTTDALWHLANRPETHMIGSATVGHIGKAFSIKPGETRHKEYVTVPPLTGPSGFQAAGYFNSVGNGQFAITDKATETEQAAAMKLADYLYSEEAAVFNEWGPEGLWWRKGKTGEIDEHGRQAKYFLKPEFWEHRTQNVSWSQMGILYRNRDLRESWAVPDNPYDDNGYEHRLYMETLKNYKGKEPKERFPLNMFMESNDAIEAAQLRAQINDYIESNTVQFITGSKKMDSDWDAYLKGFEGLKLNRYLEIYQKSYDTYYK</sequence>
<dbReference type="SUPFAM" id="SSF53850">
    <property type="entry name" value="Periplasmic binding protein-like II"/>
    <property type="match status" value="1"/>
</dbReference>
<dbReference type="Pfam" id="PF13416">
    <property type="entry name" value="SBP_bac_8"/>
    <property type="match status" value="1"/>
</dbReference>
<feature type="chain" id="PRO_5038408848" evidence="1">
    <location>
        <begin position="20"/>
        <end position="537"/>
    </location>
</feature>
<dbReference type="Gene3D" id="3.40.190.10">
    <property type="entry name" value="Periplasmic binding protein-like II"/>
    <property type="match status" value="2"/>
</dbReference>
<evidence type="ECO:0000313" key="3">
    <source>
        <dbReference type="Proteomes" id="UP000650466"/>
    </source>
</evidence>
<dbReference type="EMBL" id="JACVVD010000001">
    <property type="protein sequence ID" value="MBD0378534.1"/>
    <property type="molecule type" value="Genomic_DNA"/>
</dbReference>
<keyword evidence="3" id="KW-1185">Reference proteome</keyword>
<evidence type="ECO:0000256" key="1">
    <source>
        <dbReference type="SAM" id="SignalP"/>
    </source>
</evidence>
<dbReference type="AlphaFoldDB" id="A0A926QHG8"/>